<evidence type="ECO:0000313" key="2">
    <source>
        <dbReference type="Proteomes" id="UP000053780"/>
    </source>
</evidence>
<dbReference type="VEuPathDB" id="MicrosporidiaDB:NAPIS_ORF02195"/>
<dbReference type="EMBL" id="KE647313">
    <property type="protein sequence ID" value="EQB60245.1"/>
    <property type="molecule type" value="Genomic_DNA"/>
</dbReference>
<accession>T0MGS4</accession>
<organism evidence="1 2">
    <name type="scientific">Vairimorpha apis BRL 01</name>
    <dbReference type="NCBI Taxonomy" id="1037528"/>
    <lineage>
        <taxon>Eukaryota</taxon>
        <taxon>Fungi</taxon>
        <taxon>Fungi incertae sedis</taxon>
        <taxon>Microsporidia</taxon>
        <taxon>Nosematidae</taxon>
        <taxon>Vairimorpha</taxon>
    </lineage>
</organism>
<protein>
    <submittedName>
        <fullName evidence="1">Uncharacterized protein</fullName>
    </submittedName>
</protein>
<dbReference type="Proteomes" id="UP000053780">
    <property type="component" value="Unassembled WGS sequence"/>
</dbReference>
<gene>
    <name evidence="1" type="ORF">NAPIS_ORF02195</name>
</gene>
<dbReference type="HOGENOM" id="CLU_1741083_0_0_1"/>
<sequence length="150" mass="17268">MKLFLITGFISSSLLEIKKENSHNILSTDENSFSSDEFLQDIEYNKHKKTQLNNTEETNQTSCSNNLISLNSNDTERCDSFIILDSDFDSSCNDFFDDSFTSLSYPVNKIISASVKDLIRQFEGIKNQKSSDKSDSMVKRRIEFFENKKN</sequence>
<proteinExistence type="predicted"/>
<evidence type="ECO:0000313" key="1">
    <source>
        <dbReference type="EMBL" id="EQB60245.1"/>
    </source>
</evidence>
<reference evidence="1 2" key="1">
    <citation type="journal article" date="2013" name="BMC Genomics">
        <title>Genome sequencing and comparative genomics of honey bee microsporidia, Nosema apis reveal novel insights into host-parasite interactions.</title>
        <authorList>
            <person name="Chen Yp."/>
            <person name="Pettis J.S."/>
            <person name="Zhao Y."/>
            <person name="Liu X."/>
            <person name="Tallon L.J."/>
            <person name="Sadzewicz L.D."/>
            <person name="Li R."/>
            <person name="Zheng H."/>
            <person name="Huang S."/>
            <person name="Zhang X."/>
            <person name="Hamilton M.C."/>
            <person name="Pernal S.F."/>
            <person name="Melathopoulos A.P."/>
            <person name="Yan X."/>
            <person name="Evans J.D."/>
        </authorList>
    </citation>
    <scope>NUCLEOTIDE SEQUENCE [LARGE SCALE GENOMIC DNA]</scope>
    <source>
        <strain evidence="1 2">BRL 01</strain>
    </source>
</reference>
<name>T0MGS4_9MICR</name>
<keyword evidence="2" id="KW-1185">Reference proteome</keyword>
<dbReference type="AlphaFoldDB" id="T0MGS4"/>